<dbReference type="NCBIfam" id="TIGR00722">
    <property type="entry name" value="ttdA_fumA_fumB"/>
    <property type="match status" value="1"/>
</dbReference>
<dbReference type="NCBIfam" id="NF004885">
    <property type="entry name" value="PRK06246.1"/>
    <property type="match status" value="1"/>
</dbReference>
<keyword evidence="3" id="KW-0479">Metal-binding</keyword>
<dbReference type="EMBL" id="CYZR01000006">
    <property type="protein sequence ID" value="CUO08072.1"/>
    <property type="molecule type" value="Genomic_DNA"/>
</dbReference>
<keyword evidence="9" id="KW-1185">Reference proteome</keyword>
<sequence length="280" mass="30847">MKEINVSKITEVVKNMCIDANYYLTHDVKEKIESAYKQENWPMAKEILEKILTNIDIAKKEEMPICQDTGMACVFVEIGQDVHIIGGNLKDAINEGIRQGYNEGFLRKSVVKDPLDRINTMDNTPAIIYYDIVEGDKLKIKVAPKGFGSENMSQLKMLKPADGLEGVKDFVLKVVKEAGPNPCPPIVVGVGIGGTFDKAANLAKKALVRPLNEKNNNEFYANLEKELLKEVNELGIGPQGFGGKTTALAVNIETYPTHIAGLPVAVNINCHVTRHAEIEL</sequence>
<feature type="domain" description="Fe-S hydro-lyase tartrate dehydratase alpha-type catalytic" evidence="7">
    <location>
        <begin position="11"/>
        <end position="278"/>
    </location>
</feature>
<reference evidence="8 9" key="1">
    <citation type="submission" date="2015-09" db="EMBL/GenBank/DDBJ databases">
        <authorList>
            <consortium name="Pathogen Informatics"/>
            <person name="Wu L."/>
            <person name="Ma J."/>
        </authorList>
    </citation>
    <scope>NUCLEOTIDE SEQUENCE [LARGE SCALE GENOMIC DNA]</scope>
    <source>
        <strain evidence="8 9">2789STDY5834858</strain>
    </source>
</reference>
<name>A0ABP2ATS9_SARVE</name>
<dbReference type="Proteomes" id="UP000095488">
    <property type="component" value="Unassembled WGS sequence"/>
</dbReference>
<dbReference type="Pfam" id="PF05681">
    <property type="entry name" value="Fumerase"/>
    <property type="match status" value="1"/>
</dbReference>
<gene>
    <name evidence="8" type="primary">ttdA_2</name>
    <name evidence="8" type="ORF">ERS852473_01834</name>
</gene>
<evidence type="ECO:0000256" key="6">
    <source>
        <dbReference type="ARBA" id="ARBA00023239"/>
    </source>
</evidence>
<dbReference type="InterPro" id="IPR051208">
    <property type="entry name" value="Class-I_Fumarase/Tartrate_DH"/>
</dbReference>
<accession>A0ABP2ATS9</accession>
<dbReference type="PANTHER" id="PTHR30389">
    <property type="entry name" value="FUMARATE HYDRATASE-RELATED"/>
    <property type="match status" value="1"/>
</dbReference>
<evidence type="ECO:0000256" key="4">
    <source>
        <dbReference type="ARBA" id="ARBA00023004"/>
    </source>
</evidence>
<protein>
    <submittedName>
        <fullName evidence="8">L(+)-tartrate dehydratase subunit alpha</fullName>
        <ecNumber evidence="8">4.2.1.32</ecNumber>
    </submittedName>
</protein>
<evidence type="ECO:0000256" key="1">
    <source>
        <dbReference type="ARBA" id="ARBA00008876"/>
    </source>
</evidence>
<comment type="similarity">
    <text evidence="1">Belongs to the class-I fumarase family.</text>
</comment>
<comment type="caution">
    <text evidence="8">The sequence shown here is derived from an EMBL/GenBank/DDBJ whole genome shotgun (WGS) entry which is preliminary data.</text>
</comment>
<keyword evidence="2" id="KW-0004">4Fe-4S</keyword>
<dbReference type="GO" id="GO:0008730">
    <property type="term" value="F:L(+)-tartrate dehydratase activity"/>
    <property type="evidence" value="ECO:0007669"/>
    <property type="project" value="UniProtKB-EC"/>
</dbReference>
<evidence type="ECO:0000313" key="8">
    <source>
        <dbReference type="EMBL" id="CUO08072.1"/>
    </source>
</evidence>
<evidence type="ECO:0000256" key="2">
    <source>
        <dbReference type="ARBA" id="ARBA00022485"/>
    </source>
</evidence>
<evidence type="ECO:0000259" key="7">
    <source>
        <dbReference type="Pfam" id="PF05681"/>
    </source>
</evidence>
<evidence type="ECO:0000313" key="9">
    <source>
        <dbReference type="Proteomes" id="UP000095488"/>
    </source>
</evidence>
<proteinExistence type="inferred from homology"/>
<organism evidence="8 9">
    <name type="scientific">Sarcina ventriculi</name>
    <name type="common">Clostridium ventriculi</name>
    <dbReference type="NCBI Taxonomy" id="1267"/>
    <lineage>
        <taxon>Bacteria</taxon>
        <taxon>Bacillati</taxon>
        <taxon>Bacillota</taxon>
        <taxon>Clostridia</taxon>
        <taxon>Eubacteriales</taxon>
        <taxon>Clostridiaceae</taxon>
        <taxon>Sarcina</taxon>
    </lineage>
</organism>
<keyword evidence="5" id="KW-0411">Iron-sulfur</keyword>
<dbReference type="EC" id="4.2.1.32" evidence="8"/>
<dbReference type="RefSeq" id="WP_055259714.1">
    <property type="nucleotide sequence ID" value="NZ_BCMV01000059.1"/>
</dbReference>
<keyword evidence="4" id="KW-0408">Iron</keyword>
<evidence type="ECO:0000256" key="5">
    <source>
        <dbReference type="ARBA" id="ARBA00023014"/>
    </source>
</evidence>
<keyword evidence="6 8" id="KW-0456">Lyase</keyword>
<dbReference type="PANTHER" id="PTHR30389:SF17">
    <property type="entry name" value="L(+)-TARTRATE DEHYDRATASE SUBUNIT ALPHA-RELATED"/>
    <property type="match status" value="1"/>
</dbReference>
<dbReference type="InterPro" id="IPR004646">
    <property type="entry name" value="Fe-S_hydro-lyase_TtdA-typ_cat"/>
</dbReference>
<evidence type="ECO:0000256" key="3">
    <source>
        <dbReference type="ARBA" id="ARBA00022723"/>
    </source>
</evidence>